<feature type="compositionally biased region" description="Basic and acidic residues" evidence="1">
    <location>
        <begin position="948"/>
        <end position="961"/>
    </location>
</feature>
<dbReference type="PANTHER" id="PTHR44099:SF4">
    <property type="entry name" value="RABCONNECTIN-3B, ISOFORM A"/>
    <property type="match status" value="1"/>
</dbReference>
<dbReference type="STRING" id="1882483.A0A317XZ29"/>
<dbReference type="InterPro" id="IPR011044">
    <property type="entry name" value="Quino_amine_DH_bsu"/>
</dbReference>
<feature type="region of interest" description="Disordered" evidence="1">
    <location>
        <begin position="241"/>
        <end position="261"/>
    </location>
</feature>
<dbReference type="PANTHER" id="PTHR44099">
    <property type="entry name" value="RABCONNECTIN-3B, ISOFORM A"/>
    <property type="match status" value="1"/>
</dbReference>
<dbReference type="InterPro" id="IPR015943">
    <property type="entry name" value="WD40/YVTN_repeat-like_dom_sf"/>
</dbReference>
<feature type="compositionally biased region" description="Basic and acidic residues" evidence="1">
    <location>
        <begin position="1620"/>
        <end position="1641"/>
    </location>
</feature>
<feature type="region of interest" description="Disordered" evidence="1">
    <location>
        <begin position="627"/>
        <end position="655"/>
    </location>
</feature>
<feature type="compositionally biased region" description="Polar residues" evidence="1">
    <location>
        <begin position="627"/>
        <end position="641"/>
    </location>
</feature>
<dbReference type="Gene3D" id="2.130.10.10">
    <property type="entry name" value="YVTN repeat-like/Quinoprotein amine dehydrogenase"/>
    <property type="match status" value="2"/>
</dbReference>
<feature type="compositionally biased region" description="Polar residues" evidence="1">
    <location>
        <begin position="243"/>
        <end position="260"/>
    </location>
</feature>
<dbReference type="Pfam" id="PF00400">
    <property type="entry name" value="WD40"/>
    <property type="match status" value="1"/>
</dbReference>
<dbReference type="InParanoid" id="A0A317XZ29"/>
<name>A0A317XZ29_9BASI</name>
<feature type="compositionally biased region" description="Basic and acidic residues" evidence="1">
    <location>
        <begin position="1"/>
        <end position="10"/>
    </location>
</feature>
<feature type="region of interest" description="Disordered" evidence="1">
    <location>
        <begin position="1604"/>
        <end position="1645"/>
    </location>
</feature>
<keyword evidence="3" id="KW-1185">Reference proteome</keyword>
<dbReference type="InterPro" id="IPR049916">
    <property type="entry name" value="WDR72-like"/>
</dbReference>
<feature type="region of interest" description="Disordered" evidence="1">
    <location>
        <begin position="402"/>
        <end position="449"/>
    </location>
</feature>
<dbReference type="GO" id="GO:0005737">
    <property type="term" value="C:cytoplasm"/>
    <property type="evidence" value="ECO:0007669"/>
    <property type="project" value="TreeGrafter"/>
</dbReference>
<feature type="compositionally biased region" description="Low complexity" evidence="1">
    <location>
        <begin position="1749"/>
        <end position="1780"/>
    </location>
</feature>
<dbReference type="Proteomes" id="UP000246740">
    <property type="component" value="Unassembled WGS sequence"/>
</dbReference>
<feature type="compositionally biased region" description="Low complexity" evidence="1">
    <location>
        <begin position="55"/>
        <end position="69"/>
    </location>
</feature>
<sequence length="1817" mass="191257">MVSDALHHDGQAPLSAPLVLRQSHSTLPSESLQPWRRERTSYWSAAAKTSLDHTSGAGASYSSSSAPARSKLEPSQIQDALDEWGVPSPQPTDTHAQHNHDPATNASSSSPNAATTSANADAAGRSRLPTPTCAVSWEENSIEASCSYLSQSASSSDLDIPHPFSLDYWDTSISYAPFAASALAPIDTRTTNAQLSAAQALENYNPSLGRVLAVGRQDGTVSVYRALGRLEDHLGLPDASPDISHSLTSPTHSARSSIIASPTKLRSPDLELSSINLSSAPPAGGGSLSSRRTHATALLGREPSPLLSTFSHDRSFGSIPGRSTVSAASVHSHSTVAVNVQVEEGHPVDSIESNITATGTSSTSTNSRAAEHQLEAQMAAAERNDHQHGIVGGVIEKLGLAPQHTHQHSSRHSAGASPRGGVSIPASPTVERNRTNPASSSSSSSLSLSKMAANHLTSLDSAARPSAVPMSSAKSSAGNSVHRPNDTATASHIPSVDRATLPSIFQQWPLQPKRGRFEHLFTLAGRDRSPVVAVRLLPIPSTGASTSSSRSQSVGLLVVQEEGTVALWSLKEGSVIWQLDLSNKFPDHAADELPTDPLEFSTTSAEAPSLAKAASRLDGALPKHIQSLSLPPSSRSATPLNRSPAGSIRSGKPGGRLAKTAVANAAFAAKSDRHEELLAEVLGVSMSSSVQLVRYGATDLAMLWDSFDSVCYIIDPRHGRMLSSEQIRNVYPGSVPALRHTTSLGLHLIHVGRDKAVHPHKIDLPGLASSDGDDDVKPVWTLPEDLDLDRVLVSQNQLLAITTAGELHSFQLDTGAESASRRLTGPESIQALLALTRPPHQHQDELLVKTIRGLATISMADVPESQPTLTSYIPPQARLHLPWATPDTSIPSKVFLLSATRGSEHSTQAPSDVELGLWDMSTQTLEDLERDPEQDDELADTLLPPSKVGHDDSTPATDRSRVPRVTAMLPMSLERVAVAVQGGLKMLSLASLSLSTQPIVLDKDNSIGVDRDVCLLRLAVAPRSGTRYIVGGTRHGEVAFWDATSLELLGCQSISTSPVEALVTFGDEDNAIRLHGCVACVAADSSISVLVLEDLKRLYTLPGRGARLQAIAVRADEILLTYDDHKARLWDLRTQELRRSIAVDDALALIHDAKGWWSIKFIHPYSPLHSGTTGVLSQLAAARSSFSAALLVDFRRAIEAAARAVGASGSTRTGTSGRAGARPDATAEASAAPTTAVEEEEEAAQAVSIGSPAARKAVGIVRPLLPVVFPMGLDAQMDRKLSVLLNLDLEDGSLLDSSRFSVGLQSAPEALLVPGEASQGDNDDRAGSAGSSVSTRAASGWKLSSRLTTVRTLICSVLLRVLSRIEELHAVAVELQRFVETDVGARVGEGFAEVSMADVAEYLLDSNEELQLASRTLLQVALARLDESGLEALCDRYQPLLPVNLPSTSGITGATGTALKSSKGASTALLLLGTVAVERYKWMSPRLLKDIAASIGQMMADETNSAHRAVAIELCRTGFSIWQHYFDATEMVRWLFALSTNNKDSTPGSGGGGGGGGGVDRGGKHAAVYDDAEPGHPACTVGRALRSDDATGCISGAKATAGAAAEPATFGGGGGQVARSDSDRDAGGGGERSDGDDRGAGGDRLAVGTHEGAVIMYDLKTATRLYVIEGHRRPISGCSFSPDGRRLVTLSLEEGKLLIWKVGGGLSSFFTPGSMPRQGGGTDSSGAYRAILFNVGDEAAGPPPPPIATPASNPSAAVTTRATTTETSPSQSQSQSQSQSRKTEEEKTLLNTVAFEWHTDRGVGVKIGQAQLNLSVD</sequence>
<dbReference type="SMART" id="SM00320">
    <property type="entry name" value="WD40"/>
    <property type="match status" value="2"/>
</dbReference>
<dbReference type="SUPFAM" id="SSF50969">
    <property type="entry name" value="YVTN repeat-like/Quinoprotein amine dehydrogenase"/>
    <property type="match status" value="1"/>
</dbReference>
<accession>A0A317XZ29</accession>
<feature type="region of interest" description="Disordered" evidence="1">
    <location>
        <begin position="1"/>
        <end position="36"/>
    </location>
</feature>
<evidence type="ECO:0000256" key="1">
    <source>
        <dbReference type="SAM" id="MobiDB-lite"/>
    </source>
</evidence>
<feature type="region of interest" description="Disordered" evidence="1">
    <location>
        <begin position="1543"/>
        <end position="1571"/>
    </location>
</feature>
<protein>
    <submittedName>
        <fullName evidence="2">Uncharacterized protein</fullName>
    </submittedName>
</protein>
<feature type="compositionally biased region" description="Low complexity" evidence="1">
    <location>
        <begin position="102"/>
        <end position="123"/>
    </location>
</feature>
<feature type="region of interest" description="Disordered" evidence="1">
    <location>
        <begin position="1736"/>
        <end position="1787"/>
    </location>
</feature>
<feature type="region of interest" description="Disordered" evidence="1">
    <location>
        <begin position="352"/>
        <end position="372"/>
    </location>
</feature>
<reference evidence="2 3" key="1">
    <citation type="journal article" date="2018" name="Mol. Biol. Evol.">
        <title>Broad Genomic Sampling Reveals a Smut Pathogenic Ancestry of the Fungal Clade Ustilaginomycotina.</title>
        <authorList>
            <person name="Kijpornyongpan T."/>
            <person name="Mondo S.J."/>
            <person name="Barry K."/>
            <person name="Sandor L."/>
            <person name="Lee J."/>
            <person name="Lipzen A."/>
            <person name="Pangilinan J."/>
            <person name="LaButti K."/>
            <person name="Hainaut M."/>
            <person name="Henrissat B."/>
            <person name="Grigoriev I.V."/>
            <person name="Spatafora J.W."/>
            <person name="Aime M.C."/>
        </authorList>
    </citation>
    <scope>NUCLEOTIDE SEQUENCE [LARGE SCALE GENOMIC DNA]</scope>
    <source>
        <strain evidence="2 3">MCA 3645</strain>
    </source>
</reference>
<feature type="compositionally biased region" description="Polar residues" evidence="1">
    <location>
        <begin position="22"/>
        <end position="32"/>
    </location>
</feature>
<feature type="compositionally biased region" description="Low complexity" evidence="1">
    <location>
        <begin position="353"/>
        <end position="367"/>
    </location>
</feature>
<evidence type="ECO:0000313" key="2">
    <source>
        <dbReference type="EMBL" id="PWZ02541.1"/>
    </source>
</evidence>
<dbReference type="EMBL" id="KZ819188">
    <property type="protein sequence ID" value="PWZ02541.1"/>
    <property type="molecule type" value="Genomic_DNA"/>
</dbReference>
<feature type="compositionally biased region" description="Low complexity" evidence="1">
    <location>
        <begin position="439"/>
        <end position="449"/>
    </location>
</feature>
<feature type="region of interest" description="Disordered" evidence="1">
    <location>
        <begin position="53"/>
        <end position="129"/>
    </location>
</feature>
<feature type="region of interest" description="Disordered" evidence="1">
    <location>
        <begin position="1208"/>
        <end position="1235"/>
    </location>
</feature>
<evidence type="ECO:0000313" key="3">
    <source>
        <dbReference type="Proteomes" id="UP000246740"/>
    </source>
</evidence>
<gene>
    <name evidence="2" type="ORF">BCV70DRAFT_229024</name>
</gene>
<feature type="compositionally biased region" description="Acidic residues" evidence="1">
    <location>
        <begin position="927"/>
        <end position="939"/>
    </location>
</feature>
<feature type="region of interest" description="Disordered" evidence="1">
    <location>
        <begin position="927"/>
        <end position="961"/>
    </location>
</feature>
<proteinExistence type="predicted"/>
<feature type="region of interest" description="Disordered" evidence="1">
    <location>
        <begin position="463"/>
        <end position="495"/>
    </location>
</feature>
<dbReference type="InterPro" id="IPR001680">
    <property type="entry name" value="WD40_rpt"/>
</dbReference>
<feature type="compositionally biased region" description="Gly residues" evidence="1">
    <location>
        <begin position="1548"/>
        <end position="1560"/>
    </location>
</feature>
<organism evidence="2 3">
    <name type="scientific">Testicularia cyperi</name>
    <dbReference type="NCBI Taxonomy" id="1882483"/>
    <lineage>
        <taxon>Eukaryota</taxon>
        <taxon>Fungi</taxon>
        <taxon>Dikarya</taxon>
        <taxon>Basidiomycota</taxon>
        <taxon>Ustilaginomycotina</taxon>
        <taxon>Ustilaginomycetes</taxon>
        <taxon>Ustilaginales</taxon>
        <taxon>Anthracoideaceae</taxon>
        <taxon>Testicularia</taxon>
    </lineage>
</organism>
<dbReference type="OrthoDB" id="338622at2759"/>